<sequence length="130" mass="14962">MNKTALELTPEEWKYYQLDDKTEPPNLDLSQRREKAWKLAQNLADLLRSKYQAKQVIIFGSLTDPNWFDAYSDIDLAVWGISAEQFYQAVGMVTGISDEFKVDLIDGETCQTQLREIIEKKGIKILAKDT</sequence>
<dbReference type="InterPro" id="IPR043519">
    <property type="entry name" value="NT_sf"/>
</dbReference>
<comment type="caution">
    <text evidence="2">The sequence shown here is derived from an EMBL/GenBank/DDBJ whole genome shotgun (WGS) entry which is preliminary data.</text>
</comment>
<dbReference type="InterPro" id="IPR024700">
    <property type="entry name" value="UCP020217"/>
</dbReference>
<organism evidence="2 3">
    <name type="scientific">Aphanothece sacrum FPU1</name>
    <dbReference type="NCBI Taxonomy" id="1920663"/>
    <lineage>
        <taxon>Bacteria</taxon>
        <taxon>Bacillati</taxon>
        <taxon>Cyanobacteriota</taxon>
        <taxon>Cyanophyceae</taxon>
        <taxon>Oscillatoriophycideae</taxon>
        <taxon>Chroococcales</taxon>
        <taxon>Aphanothecaceae</taxon>
        <taxon>Aphanothece</taxon>
    </lineage>
</organism>
<evidence type="ECO:0000313" key="3">
    <source>
        <dbReference type="Proteomes" id="UP000287247"/>
    </source>
</evidence>
<dbReference type="RefSeq" id="WP_124977979.1">
    <property type="nucleotide sequence ID" value="NZ_BDQK01000001.1"/>
</dbReference>
<dbReference type="InterPro" id="IPR041633">
    <property type="entry name" value="Polbeta"/>
</dbReference>
<evidence type="ECO:0000259" key="1">
    <source>
        <dbReference type="Pfam" id="PF18765"/>
    </source>
</evidence>
<gene>
    <name evidence="2" type="ORF">AsFPU1_0758</name>
</gene>
<dbReference type="CDD" id="cd05403">
    <property type="entry name" value="NT_KNTase_like"/>
    <property type="match status" value="1"/>
</dbReference>
<accession>A0A401IDM2</accession>
<feature type="domain" description="Polymerase beta nucleotidyltransferase" evidence="1">
    <location>
        <begin position="41"/>
        <end position="129"/>
    </location>
</feature>
<keyword evidence="3" id="KW-1185">Reference proteome</keyword>
<dbReference type="PIRSF" id="PIRSF020217">
    <property type="entry name" value="UCP020217"/>
    <property type="match status" value="1"/>
</dbReference>
<dbReference type="EMBL" id="BDQK01000001">
    <property type="protein sequence ID" value="GBF79365.1"/>
    <property type="molecule type" value="Genomic_DNA"/>
</dbReference>
<dbReference type="Gene3D" id="3.30.460.10">
    <property type="entry name" value="Beta Polymerase, domain 2"/>
    <property type="match status" value="1"/>
</dbReference>
<dbReference type="OrthoDB" id="37820at2"/>
<dbReference type="AlphaFoldDB" id="A0A401IDM2"/>
<protein>
    <submittedName>
        <fullName evidence="2">DNA polymerase III subunit beta</fullName>
    </submittedName>
</protein>
<dbReference type="SUPFAM" id="SSF81301">
    <property type="entry name" value="Nucleotidyltransferase"/>
    <property type="match status" value="1"/>
</dbReference>
<reference evidence="3" key="1">
    <citation type="submission" date="2017-05" db="EMBL/GenBank/DDBJ databases">
        <title>Physiological properties and genetic analysis related to exopolysaccharide production of fresh-water unicellular cyanobacterium Aphanothece sacrum, Suizenji Nori, that has been cultured as a food source in Japan.</title>
        <authorList>
            <person name="Kanesaki Y."/>
            <person name="Yoshikawa S."/>
            <person name="Ohki K."/>
        </authorList>
    </citation>
    <scope>NUCLEOTIDE SEQUENCE [LARGE SCALE GENOMIC DNA]</scope>
    <source>
        <strain evidence="3">FPU1</strain>
    </source>
</reference>
<evidence type="ECO:0000313" key="2">
    <source>
        <dbReference type="EMBL" id="GBF79365.1"/>
    </source>
</evidence>
<proteinExistence type="predicted"/>
<dbReference type="Proteomes" id="UP000287247">
    <property type="component" value="Unassembled WGS sequence"/>
</dbReference>
<name>A0A401IDM2_APHSA</name>
<dbReference type="Pfam" id="PF18765">
    <property type="entry name" value="Polbeta"/>
    <property type="match status" value="1"/>
</dbReference>